<evidence type="ECO:0000259" key="3">
    <source>
        <dbReference type="SMART" id="SM00854"/>
    </source>
</evidence>
<gene>
    <name evidence="4" type="ORF">SAMN04488541_10092</name>
</gene>
<organism evidence="4 5">
    <name type="scientific">Thermoflexibacter ruber</name>
    <dbReference type="NCBI Taxonomy" id="1003"/>
    <lineage>
        <taxon>Bacteria</taxon>
        <taxon>Pseudomonadati</taxon>
        <taxon>Bacteroidota</taxon>
        <taxon>Cytophagia</taxon>
        <taxon>Cytophagales</taxon>
        <taxon>Thermoflexibacteraceae</taxon>
        <taxon>Thermoflexibacter</taxon>
    </lineage>
</organism>
<comment type="similarity">
    <text evidence="1">Belongs to the CapA family.</text>
</comment>
<dbReference type="InterPro" id="IPR019079">
    <property type="entry name" value="Capsule_synth_CapA"/>
</dbReference>
<dbReference type="RefSeq" id="WP_091542334.1">
    <property type="nucleotide sequence ID" value="NZ_FONY01000009.1"/>
</dbReference>
<dbReference type="InterPro" id="IPR052169">
    <property type="entry name" value="CW_Biosynth-Accessory"/>
</dbReference>
<name>A0A1I2E5H8_9BACT</name>
<dbReference type="STRING" id="1003.SAMN04488541_10092"/>
<evidence type="ECO:0000313" key="4">
    <source>
        <dbReference type="EMBL" id="SFE87886.1"/>
    </source>
</evidence>
<accession>A0A1I2E5H8</accession>
<dbReference type="OrthoDB" id="9810906at2"/>
<proteinExistence type="inferred from homology"/>
<keyword evidence="2" id="KW-0732">Signal</keyword>
<protein>
    <submittedName>
        <fullName evidence="4">Poly-gamma-glutamate biosynthesis protein CapA/YwtB (Capsule formation), metallophosphatase superfamily</fullName>
    </submittedName>
</protein>
<dbReference type="PANTHER" id="PTHR33393:SF11">
    <property type="entry name" value="POLYGLUTAMINE SYNTHESIS ACCESSORY PROTEIN RV0574C-RELATED"/>
    <property type="match status" value="1"/>
</dbReference>
<dbReference type="PANTHER" id="PTHR33393">
    <property type="entry name" value="POLYGLUTAMINE SYNTHESIS ACCESSORY PROTEIN RV0574C-RELATED"/>
    <property type="match status" value="1"/>
</dbReference>
<dbReference type="EMBL" id="FONY01000009">
    <property type="protein sequence ID" value="SFE87886.1"/>
    <property type="molecule type" value="Genomic_DNA"/>
</dbReference>
<dbReference type="AlphaFoldDB" id="A0A1I2E5H8"/>
<sequence>MRKIILAFFTFLHLHFQGFAQVDTVTVIGVGDIMLGSNYPSEAYLPANQGKDLLAEVNDILRNATVTFGNLEGTILNSGGTIKKCSNPNICYAFRMSEYLIDNLVTAGFDVLSIANNHVGDFGEEGKRNAVKVLKEKGLYYAGLTSCPTVVFEKNGIKFGMVAFAPNNGTVNINDLPNAISLVKQLTQQADIVIVSFHGGAEGTNHQRVTRKTETFFGENRGNVYEFAHQMIDAGADIVFGHGPHVTRAVEIYKDRFIAYSLGNFCTYKQFNLKGVSGLAPIVKVFTDTQGKFFKAHITPIYQPHPGGVALDKEKRVIDIIRNLTKLDFPEVPIQIDANGWITKK</sequence>
<keyword evidence="5" id="KW-1185">Reference proteome</keyword>
<dbReference type="Pfam" id="PF09587">
    <property type="entry name" value="PGA_cap"/>
    <property type="match status" value="1"/>
</dbReference>
<dbReference type="Proteomes" id="UP000199513">
    <property type="component" value="Unassembled WGS sequence"/>
</dbReference>
<dbReference type="CDD" id="cd07381">
    <property type="entry name" value="MPP_CapA"/>
    <property type="match status" value="1"/>
</dbReference>
<dbReference type="SUPFAM" id="SSF56300">
    <property type="entry name" value="Metallo-dependent phosphatases"/>
    <property type="match status" value="1"/>
</dbReference>
<evidence type="ECO:0000313" key="5">
    <source>
        <dbReference type="Proteomes" id="UP000199513"/>
    </source>
</evidence>
<evidence type="ECO:0000256" key="2">
    <source>
        <dbReference type="SAM" id="SignalP"/>
    </source>
</evidence>
<feature type="signal peptide" evidence="2">
    <location>
        <begin position="1"/>
        <end position="20"/>
    </location>
</feature>
<dbReference type="Gene3D" id="3.60.21.10">
    <property type="match status" value="1"/>
</dbReference>
<evidence type="ECO:0000256" key="1">
    <source>
        <dbReference type="ARBA" id="ARBA00005662"/>
    </source>
</evidence>
<dbReference type="SMART" id="SM00854">
    <property type="entry name" value="PGA_cap"/>
    <property type="match status" value="1"/>
</dbReference>
<feature type="domain" description="Capsule synthesis protein CapA" evidence="3">
    <location>
        <begin position="26"/>
        <end position="269"/>
    </location>
</feature>
<reference evidence="4 5" key="1">
    <citation type="submission" date="2016-10" db="EMBL/GenBank/DDBJ databases">
        <authorList>
            <person name="de Groot N.N."/>
        </authorList>
    </citation>
    <scope>NUCLEOTIDE SEQUENCE [LARGE SCALE GENOMIC DNA]</scope>
    <source>
        <strain>GEY</strain>
        <strain evidence="5">DSM 9560</strain>
    </source>
</reference>
<feature type="chain" id="PRO_5011566451" evidence="2">
    <location>
        <begin position="21"/>
        <end position="345"/>
    </location>
</feature>
<dbReference type="InterPro" id="IPR029052">
    <property type="entry name" value="Metallo-depent_PP-like"/>
</dbReference>